<dbReference type="Pfam" id="PF00125">
    <property type="entry name" value="Histone"/>
    <property type="match status" value="1"/>
</dbReference>
<dbReference type="InterPro" id="IPR007125">
    <property type="entry name" value="H2A/H2B/H3"/>
</dbReference>
<dbReference type="PANTHER" id="PTHR23428">
    <property type="entry name" value="HISTONE H2B"/>
    <property type="match status" value="1"/>
</dbReference>
<dbReference type="SMART" id="SM00427">
    <property type="entry name" value="H2B"/>
    <property type="match status" value="1"/>
</dbReference>
<dbReference type="SUPFAM" id="SSF47113">
    <property type="entry name" value="Histone-fold"/>
    <property type="match status" value="1"/>
</dbReference>
<gene>
    <name evidence="5" type="ORF">HannXRQ_Chr08g0218301</name>
    <name evidence="4" type="ORF">HanXRQr2_Chr08g0329401</name>
</gene>
<dbReference type="GO" id="GO:0003677">
    <property type="term" value="F:DNA binding"/>
    <property type="evidence" value="ECO:0000318"/>
    <property type="project" value="GO_Central"/>
</dbReference>
<evidence type="ECO:0000256" key="2">
    <source>
        <dbReference type="ARBA" id="ARBA00006846"/>
    </source>
</evidence>
<dbReference type="InParanoid" id="A0A251U3T0"/>
<protein>
    <submittedName>
        <fullName evidence="4">Histone H2B, histone-fold protein</fullName>
    </submittedName>
    <submittedName>
        <fullName evidence="5">Putative histone H2B</fullName>
    </submittedName>
</protein>
<name>A0A251U3T0_HELAN</name>
<comment type="similarity">
    <text evidence="2">Belongs to the histone H2B family.</text>
</comment>
<dbReference type="STRING" id="4232.A0A251U3T0"/>
<reference evidence="4" key="3">
    <citation type="submission" date="2020-06" db="EMBL/GenBank/DDBJ databases">
        <title>Helianthus annuus Genome sequencing and assembly Release 2.</title>
        <authorList>
            <person name="Gouzy J."/>
            <person name="Langlade N."/>
            <person name="Munos S."/>
        </authorList>
    </citation>
    <scope>NUCLEOTIDE SEQUENCE</scope>
    <source>
        <tissue evidence="4">Leaves</tissue>
    </source>
</reference>
<organism evidence="5 6">
    <name type="scientific">Helianthus annuus</name>
    <name type="common">Common sunflower</name>
    <dbReference type="NCBI Taxonomy" id="4232"/>
    <lineage>
        <taxon>Eukaryota</taxon>
        <taxon>Viridiplantae</taxon>
        <taxon>Streptophyta</taxon>
        <taxon>Embryophyta</taxon>
        <taxon>Tracheophyta</taxon>
        <taxon>Spermatophyta</taxon>
        <taxon>Magnoliopsida</taxon>
        <taxon>eudicotyledons</taxon>
        <taxon>Gunneridae</taxon>
        <taxon>Pentapetalae</taxon>
        <taxon>asterids</taxon>
        <taxon>campanulids</taxon>
        <taxon>Asterales</taxon>
        <taxon>Asteraceae</taxon>
        <taxon>Asteroideae</taxon>
        <taxon>Heliantheae alliance</taxon>
        <taxon>Heliantheae</taxon>
        <taxon>Helianthus</taxon>
    </lineage>
</organism>
<dbReference type="GO" id="GO:0046982">
    <property type="term" value="F:protein heterodimerization activity"/>
    <property type="evidence" value="ECO:0007669"/>
    <property type="project" value="InterPro"/>
</dbReference>
<dbReference type="GO" id="GO:0000786">
    <property type="term" value="C:nucleosome"/>
    <property type="evidence" value="ECO:0007669"/>
    <property type="project" value="InterPro"/>
</dbReference>
<proteinExistence type="inferred from homology"/>
<dbReference type="PRINTS" id="PR00621">
    <property type="entry name" value="HISTONEH2B"/>
</dbReference>
<evidence type="ECO:0000313" key="5">
    <source>
        <dbReference type="EMBL" id="OTG17998.1"/>
    </source>
</evidence>
<evidence type="ECO:0000313" key="4">
    <source>
        <dbReference type="EMBL" id="KAF5794554.1"/>
    </source>
</evidence>
<evidence type="ECO:0000313" key="6">
    <source>
        <dbReference type="Proteomes" id="UP000215914"/>
    </source>
</evidence>
<dbReference type="InterPro" id="IPR000558">
    <property type="entry name" value="Histone_H2B"/>
</dbReference>
<dbReference type="Proteomes" id="UP000215914">
    <property type="component" value="Chromosome 8"/>
</dbReference>
<evidence type="ECO:0000256" key="1">
    <source>
        <dbReference type="ARBA" id="ARBA00002001"/>
    </source>
</evidence>
<dbReference type="Gene3D" id="1.10.20.10">
    <property type="entry name" value="Histone, subunit A"/>
    <property type="match status" value="1"/>
</dbReference>
<keyword evidence="6" id="KW-1185">Reference proteome</keyword>
<sequence>MEVMNSFVMDIMEKISLEASKLARRNKKSTITPRDIECAVKLVLNGKLAKHAVDHGNTALVKFNMN</sequence>
<dbReference type="EMBL" id="MNCJ02000323">
    <property type="protein sequence ID" value="KAF5794554.1"/>
    <property type="molecule type" value="Genomic_DNA"/>
</dbReference>
<evidence type="ECO:0000259" key="3">
    <source>
        <dbReference type="Pfam" id="PF00125"/>
    </source>
</evidence>
<dbReference type="InterPro" id="IPR009072">
    <property type="entry name" value="Histone-fold"/>
</dbReference>
<dbReference type="AlphaFoldDB" id="A0A251U3T0"/>
<dbReference type="CDD" id="cd22910">
    <property type="entry name" value="HFD_H2B"/>
    <property type="match status" value="1"/>
</dbReference>
<dbReference type="GO" id="GO:0030527">
    <property type="term" value="F:structural constituent of chromatin"/>
    <property type="evidence" value="ECO:0007669"/>
    <property type="project" value="InterPro"/>
</dbReference>
<reference evidence="4 6" key="1">
    <citation type="journal article" date="2017" name="Nature">
        <title>The sunflower genome provides insights into oil metabolism, flowering and Asterid evolution.</title>
        <authorList>
            <person name="Badouin H."/>
            <person name="Gouzy J."/>
            <person name="Grassa C.J."/>
            <person name="Murat F."/>
            <person name="Staton S.E."/>
            <person name="Cottret L."/>
            <person name="Lelandais-Briere C."/>
            <person name="Owens G.L."/>
            <person name="Carrere S."/>
            <person name="Mayjonade B."/>
            <person name="Legrand L."/>
            <person name="Gill N."/>
            <person name="Kane N.C."/>
            <person name="Bowers J.E."/>
            <person name="Hubner S."/>
            <person name="Bellec A."/>
            <person name="Berard A."/>
            <person name="Berges H."/>
            <person name="Blanchet N."/>
            <person name="Boniface M.C."/>
            <person name="Brunel D."/>
            <person name="Catrice O."/>
            <person name="Chaidir N."/>
            <person name="Claudel C."/>
            <person name="Donnadieu C."/>
            <person name="Faraut T."/>
            <person name="Fievet G."/>
            <person name="Helmstetter N."/>
            <person name="King M."/>
            <person name="Knapp S.J."/>
            <person name="Lai Z."/>
            <person name="Le Paslier M.C."/>
            <person name="Lippi Y."/>
            <person name="Lorenzon L."/>
            <person name="Mandel J.R."/>
            <person name="Marage G."/>
            <person name="Marchand G."/>
            <person name="Marquand E."/>
            <person name="Bret-Mestries E."/>
            <person name="Morien E."/>
            <person name="Nambeesan S."/>
            <person name="Nguyen T."/>
            <person name="Pegot-Espagnet P."/>
            <person name="Pouilly N."/>
            <person name="Raftis F."/>
            <person name="Sallet E."/>
            <person name="Schiex T."/>
            <person name="Thomas J."/>
            <person name="Vandecasteele C."/>
            <person name="Vares D."/>
            <person name="Vear F."/>
            <person name="Vautrin S."/>
            <person name="Crespi M."/>
            <person name="Mangin B."/>
            <person name="Burke J.M."/>
            <person name="Salse J."/>
            <person name="Munos S."/>
            <person name="Vincourt P."/>
            <person name="Rieseberg L.H."/>
            <person name="Langlade N.B."/>
        </authorList>
    </citation>
    <scope>NUCLEOTIDE SEQUENCE [LARGE SCALE GENOMIC DNA]</scope>
    <source>
        <strain evidence="6">cv. SF193</strain>
        <tissue evidence="4">Leaves</tissue>
    </source>
</reference>
<accession>A0A251U3T0</accession>
<feature type="domain" description="Core Histone H2A/H2B/H3" evidence="3">
    <location>
        <begin position="1"/>
        <end position="42"/>
    </location>
</feature>
<comment type="function">
    <text evidence="1">Core component of nucleosome. Nucleosomes wrap and compact DNA into chromatin, limiting DNA accessibility to the cellular machineries which require DNA as a template. Histones thereby play a central role in transcription regulation, DNA repair, DNA replication and chromosomal stability. DNA accessibility is regulated via a complex set of post-translational modifications of histones, also called histone code, and nucleosome remodeling.</text>
</comment>
<dbReference type="EMBL" id="CM007897">
    <property type="protein sequence ID" value="OTG17998.1"/>
    <property type="molecule type" value="Genomic_DNA"/>
</dbReference>
<dbReference type="Gramene" id="mRNA:HanXRQr2_Chr08g0329401">
    <property type="protein sequence ID" value="CDS:HanXRQr2_Chr08g0329401.1"/>
    <property type="gene ID" value="HanXRQr2_Chr08g0329401"/>
</dbReference>
<reference evidence="5" key="2">
    <citation type="submission" date="2017-02" db="EMBL/GenBank/DDBJ databases">
        <title>Sunflower complete genome.</title>
        <authorList>
            <person name="Langlade N."/>
            <person name="Munos S."/>
        </authorList>
    </citation>
    <scope>NUCLEOTIDE SEQUENCE [LARGE SCALE GENOMIC DNA]</scope>
    <source>
        <tissue evidence="5">Leaves</tissue>
    </source>
</reference>